<dbReference type="InterPro" id="IPR020846">
    <property type="entry name" value="MFS_dom"/>
</dbReference>
<evidence type="ECO:0000313" key="11">
    <source>
        <dbReference type="RefSeq" id="XP_018331508.1"/>
    </source>
</evidence>
<dbReference type="KEGG" id="apln:108741269"/>
<sequence length="445" mass="49558">MANNQLHKKYPEKDEVDKRVYIVFASLLLDLLAFTMILPILPSILEHYRNNDTDGLYSWLSGHIKNFQKIVGAPEEYNSVLFGGFLGSMFSFLQFIASPIFGSISDVLGRKYVMLFCLVGISVSYILWAFSSSLACFILARFIGGISKGNVSLCFTIISDVSNTKTRGRGMALVGIAFSLGFIVGPLIGAGFAVWGKNKANDWFIYPALFAFLLSISDLMFFAYAFRETLPKEKRAANIWTSLQGARGLVDLRQLFQFKAINLKPFEHRQLQQLGIIYFVYMFIYSGLEFTLTFLTHHVFHYTSMQQGWMFFAIGLIMAILQGGYVRRLPPNKVKPTAILGLSLIIPSFVFVAIARNIWVLCIGLFLFAVSTAMCVTCMTTMVAVYGSPKEKGTVMGIFRSLGALARAVGPIVACIAFWSLGSTFTYLIGATALIWPAYTLKTKV</sequence>
<keyword evidence="3 6" id="KW-0812">Transmembrane</keyword>
<keyword evidence="5 6" id="KW-0472">Membrane</keyword>
<feature type="transmembrane region" description="Helical" evidence="6">
    <location>
        <begin position="398"/>
        <end position="419"/>
    </location>
</feature>
<feature type="transmembrane region" description="Helical" evidence="6">
    <location>
        <begin position="308"/>
        <end position="326"/>
    </location>
</feature>
<feature type="domain" description="Major facilitator superfamily (MFS) profile" evidence="7">
    <location>
        <begin position="19"/>
        <end position="445"/>
    </location>
</feature>
<dbReference type="SUPFAM" id="SSF103473">
    <property type="entry name" value="MFS general substrate transporter"/>
    <property type="match status" value="1"/>
</dbReference>
<dbReference type="InterPro" id="IPR036259">
    <property type="entry name" value="MFS_trans_sf"/>
</dbReference>
<keyword evidence="2" id="KW-0813">Transport</keyword>
<evidence type="ECO:0000256" key="3">
    <source>
        <dbReference type="ARBA" id="ARBA00022692"/>
    </source>
</evidence>
<evidence type="ECO:0000256" key="2">
    <source>
        <dbReference type="ARBA" id="ARBA00022448"/>
    </source>
</evidence>
<dbReference type="AlphaFoldDB" id="A0A1W4XGC5"/>
<dbReference type="STRING" id="224129.A0A1W4XGC5"/>
<dbReference type="GO" id="GO:0031526">
    <property type="term" value="C:brush border membrane"/>
    <property type="evidence" value="ECO:0007669"/>
    <property type="project" value="TreeGrafter"/>
</dbReference>
<feature type="transmembrane region" description="Helical" evidence="6">
    <location>
        <begin position="113"/>
        <end position="131"/>
    </location>
</feature>
<evidence type="ECO:0000259" key="7">
    <source>
        <dbReference type="PROSITE" id="PS50850"/>
    </source>
</evidence>
<dbReference type="CTD" id="42500"/>
<dbReference type="Pfam" id="PF07690">
    <property type="entry name" value="MFS_1"/>
    <property type="match status" value="1"/>
</dbReference>
<evidence type="ECO:0000256" key="6">
    <source>
        <dbReference type="SAM" id="Phobius"/>
    </source>
</evidence>
<dbReference type="OrthoDB" id="196650at2759"/>
<evidence type="ECO:0000313" key="13">
    <source>
        <dbReference type="RefSeq" id="XP_018331510.1"/>
    </source>
</evidence>
<dbReference type="RefSeq" id="XP_018331508.1">
    <property type="nucleotide sequence ID" value="XM_018476006.2"/>
</dbReference>
<keyword evidence="8" id="KW-1185">Reference proteome</keyword>
<evidence type="ECO:0000256" key="5">
    <source>
        <dbReference type="ARBA" id="ARBA00023136"/>
    </source>
</evidence>
<dbReference type="CDD" id="cd17389">
    <property type="entry name" value="MFS_MFSD10"/>
    <property type="match status" value="1"/>
</dbReference>
<feature type="transmembrane region" description="Helical" evidence="6">
    <location>
        <begin position="20"/>
        <end position="41"/>
    </location>
</feature>
<dbReference type="RefSeq" id="XP_018331507.1">
    <property type="nucleotide sequence ID" value="XM_018476005.2"/>
</dbReference>
<dbReference type="PANTHER" id="PTHR23504:SF31">
    <property type="entry name" value="MAJOR FACILITATOR SUPERFAMILY DOMAIN-CONTAINING PROTEIN 10"/>
    <property type="match status" value="1"/>
</dbReference>
<dbReference type="GO" id="GO:0022857">
    <property type="term" value="F:transmembrane transporter activity"/>
    <property type="evidence" value="ECO:0007669"/>
    <property type="project" value="InterPro"/>
</dbReference>
<dbReference type="PROSITE" id="PS50850">
    <property type="entry name" value="MFS"/>
    <property type="match status" value="1"/>
</dbReference>
<dbReference type="FunFam" id="1.20.1250.20:FF:000223">
    <property type="entry name" value="Major facilitator superfamily domain-containing protein"/>
    <property type="match status" value="1"/>
</dbReference>
<protein>
    <submittedName>
        <fullName evidence="9 10">Major facilitator superfamily domain-containing protein 10 isoform X1</fullName>
    </submittedName>
</protein>
<evidence type="ECO:0000313" key="9">
    <source>
        <dbReference type="RefSeq" id="XP_018331506.1"/>
    </source>
</evidence>
<dbReference type="Proteomes" id="UP000192223">
    <property type="component" value="Unplaced"/>
</dbReference>
<feature type="transmembrane region" description="Helical" evidence="6">
    <location>
        <begin position="137"/>
        <end position="158"/>
    </location>
</feature>
<comment type="subcellular location">
    <subcellularLocation>
        <location evidence="1">Membrane</location>
        <topology evidence="1">Multi-pass membrane protein</topology>
    </subcellularLocation>
</comment>
<dbReference type="RefSeq" id="XP_018331506.1">
    <property type="nucleotide sequence ID" value="XM_018476004.1"/>
</dbReference>
<keyword evidence="4 6" id="KW-1133">Transmembrane helix</keyword>
<proteinExistence type="predicted"/>
<accession>A0A1W4XGC5</accession>
<dbReference type="RefSeq" id="XP_018331510.1">
    <property type="nucleotide sequence ID" value="XM_018476008.2"/>
</dbReference>
<feature type="transmembrane region" description="Helical" evidence="6">
    <location>
        <begin position="365"/>
        <end position="386"/>
    </location>
</feature>
<dbReference type="RefSeq" id="XP_018331509.1">
    <property type="nucleotide sequence ID" value="XM_018476007.2"/>
</dbReference>
<evidence type="ECO:0000256" key="1">
    <source>
        <dbReference type="ARBA" id="ARBA00004141"/>
    </source>
</evidence>
<feature type="transmembrane region" description="Helical" evidence="6">
    <location>
        <begin position="170"/>
        <end position="192"/>
    </location>
</feature>
<evidence type="ECO:0000256" key="4">
    <source>
        <dbReference type="ARBA" id="ARBA00022989"/>
    </source>
</evidence>
<dbReference type="InterPro" id="IPR011701">
    <property type="entry name" value="MFS"/>
</dbReference>
<gene>
    <name evidence="9 10 11 12 13" type="primary">LOC108741269</name>
</gene>
<dbReference type="PANTHER" id="PTHR23504">
    <property type="entry name" value="MAJOR FACILITATOR SUPERFAMILY DOMAIN-CONTAINING PROTEIN 10"/>
    <property type="match status" value="1"/>
</dbReference>
<organism evidence="8 11">
    <name type="scientific">Agrilus planipennis</name>
    <name type="common">Emerald ash borer</name>
    <name type="synonym">Agrilus marcopoli</name>
    <dbReference type="NCBI Taxonomy" id="224129"/>
    <lineage>
        <taxon>Eukaryota</taxon>
        <taxon>Metazoa</taxon>
        <taxon>Ecdysozoa</taxon>
        <taxon>Arthropoda</taxon>
        <taxon>Hexapoda</taxon>
        <taxon>Insecta</taxon>
        <taxon>Pterygota</taxon>
        <taxon>Neoptera</taxon>
        <taxon>Endopterygota</taxon>
        <taxon>Coleoptera</taxon>
        <taxon>Polyphaga</taxon>
        <taxon>Elateriformia</taxon>
        <taxon>Buprestoidea</taxon>
        <taxon>Buprestidae</taxon>
        <taxon>Agrilinae</taxon>
        <taxon>Agrilus</taxon>
    </lineage>
</organism>
<name>A0A1W4XGC5_AGRPL</name>
<feature type="transmembrane region" description="Helical" evidence="6">
    <location>
        <begin position="204"/>
        <end position="226"/>
    </location>
</feature>
<feature type="transmembrane region" description="Helical" evidence="6">
    <location>
        <begin position="80"/>
        <end position="101"/>
    </location>
</feature>
<dbReference type="GeneID" id="108741269"/>
<feature type="transmembrane region" description="Helical" evidence="6">
    <location>
        <begin position="338"/>
        <end position="359"/>
    </location>
</feature>
<feature type="transmembrane region" description="Helical" evidence="6">
    <location>
        <begin position="274"/>
        <end position="296"/>
    </location>
</feature>
<evidence type="ECO:0000313" key="8">
    <source>
        <dbReference type="Proteomes" id="UP000192223"/>
    </source>
</evidence>
<reference evidence="9 10" key="1">
    <citation type="submission" date="2025-04" db="UniProtKB">
        <authorList>
            <consortium name="RefSeq"/>
        </authorList>
    </citation>
    <scope>IDENTIFICATION</scope>
    <source>
        <tissue evidence="9 10">Entire body</tissue>
    </source>
</reference>
<evidence type="ECO:0000313" key="12">
    <source>
        <dbReference type="RefSeq" id="XP_018331509.1"/>
    </source>
</evidence>
<evidence type="ECO:0000313" key="10">
    <source>
        <dbReference type="RefSeq" id="XP_018331507.1"/>
    </source>
</evidence>
<dbReference type="Gene3D" id="1.20.1250.20">
    <property type="entry name" value="MFS general substrate transporter like domains"/>
    <property type="match status" value="1"/>
</dbReference>